<dbReference type="Gene3D" id="1.10.510.10">
    <property type="entry name" value="Transferase(Phosphotransferase) domain 1"/>
    <property type="match status" value="2"/>
</dbReference>
<dbReference type="PROSITE" id="PS00109">
    <property type="entry name" value="PROTEIN_KINASE_TYR"/>
    <property type="match status" value="1"/>
</dbReference>
<evidence type="ECO:0000256" key="8">
    <source>
        <dbReference type="ARBA" id="ARBA00023137"/>
    </source>
</evidence>
<dbReference type="InterPro" id="IPR017441">
    <property type="entry name" value="Protein_kinase_ATP_BS"/>
</dbReference>
<dbReference type="GO" id="GO:0050793">
    <property type="term" value="P:regulation of developmental process"/>
    <property type="evidence" value="ECO:0007669"/>
    <property type="project" value="UniProtKB-ARBA"/>
</dbReference>
<dbReference type="CDD" id="cd00192">
    <property type="entry name" value="PTKc"/>
    <property type="match status" value="1"/>
</dbReference>
<evidence type="ECO:0000256" key="2">
    <source>
        <dbReference type="ARBA" id="ARBA00004308"/>
    </source>
</evidence>
<sequence>MENAGLPRTCASLSASLAGSAGTTSRYVRSQDTPAACEDNFKNSTRTIAVEPAKLKFECRTKTKARYSLGPTEGLQLVVLVPDDKRGAFGIGSNIVRVTESTGVIELLEDYSYTFWTTTVQSDGTHSEWRKGPDLPAWRDKLINITIEDPSFKYMENKKRYGAVFKINISGDINPCTHLYIMNTCDSDDLGSGYAKPFQPNIRSNQTTTTLNVTDLPIADNCSLHIFANGNPENHEILNYRTPLPGHTHIPEKVENVTLDVVATTAGWDITVSWGRPKRLPIQYNLTLRALDVVYRDVVSGLETSHTFLNVKGEEDAGFNVSIVSISPNGTAKTARLWHFPVFFSAPKDLIPPKECLMESCPEPEVEDRWELRSEQILLYEVIGEGAFGVVRRGALAPGTKNVAVKMLKGSDFPTTEELRSFRAEMELMKSVGVHPHIVSLVGCCSENRPMIVAEYCSRGDLLNFLRYSWDVMVSKRNAKYYNNNIESDYRNDLFKIYDSPYPPIVVNKMYDLNGISDSYLTPSDLLSFCRQIAMGMEFLASNRVVHRDLAARNVLVTADRTLKIADFGLSRDVYQENQYKQRGNGKMPVKWMALESLTHRIYTTQSDVVIRGSDVGGDDGRRGAVPRCGASRLPRLLRAGYRMPKPNNCSQQLYDVMLSCWSAKPRNRPTFSELHEKIDELLNRACAGEYLSLELDYEPPPTPKAQRYLRMLLGYEVEI</sequence>
<dbReference type="Pfam" id="PF07714">
    <property type="entry name" value="PK_Tyr_Ser-Thr"/>
    <property type="match status" value="1"/>
</dbReference>
<dbReference type="PRINTS" id="PR00109">
    <property type="entry name" value="TYRKINASE"/>
</dbReference>
<keyword evidence="5" id="KW-0418">Kinase</keyword>
<feature type="binding site" evidence="10">
    <location>
        <position position="406"/>
    </location>
    <ligand>
        <name>ATP</name>
        <dbReference type="ChEBI" id="CHEBI:30616"/>
    </ligand>
</feature>
<dbReference type="PROSITE" id="PS00107">
    <property type="entry name" value="PROTEIN_KINASE_ATP"/>
    <property type="match status" value="1"/>
</dbReference>
<evidence type="ECO:0000256" key="6">
    <source>
        <dbReference type="ARBA" id="ARBA00022840"/>
    </source>
</evidence>
<dbReference type="Gene3D" id="3.30.200.20">
    <property type="entry name" value="Phosphorylase Kinase, domain 1"/>
    <property type="match status" value="1"/>
</dbReference>
<dbReference type="GO" id="GO:0004714">
    <property type="term" value="F:transmembrane receptor protein tyrosine kinase activity"/>
    <property type="evidence" value="ECO:0007669"/>
    <property type="project" value="UniProtKB-EC"/>
</dbReference>
<evidence type="ECO:0000256" key="9">
    <source>
        <dbReference type="ARBA" id="ARBA00051243"/>
    </source>
</evidence>
<dbReference type="InterPro" id="IPR008266">
    <property type="entry name" value="Tyr_kinase_AS"/>
</dbReference>
<comment type="catalytic activity">
    <reaction evidence="9">
        <text>L-tyrosyl-[protein] + ATP = O-phospho-L-tyrosyl-[protein] + ADP + H(+)</text>
        <dbReference type="Rhea" id="RHEA:10596"/>
        <dbReference type="Rhea" id="RHEA-COMP:10136"/>
        <dbReference type="Rhea" id="RHEA-COMP:20101"/>
        <dbReference type="ChEBI" id="CHEBI:15378"/>
        <dbReference type="ChEBI" id="CHEBI:30616"/>
        <dbReference type="ChEBI" id="CHEBI:46858"/>
        <dbReference type="ChEBI" id="CHEBI:61978"/>
        <dbReference type="ChEBI" id="CHEBI:456216"/>
        <dbReference type="EC" id="2.7.10.1"/>
    </reaction>
</comment>
<keyword evidence="6 10" id="KW-0067">ATP-binding</keyword>
<reference evidence="13" key="1">
    <citation type="journal article" date="2024" name="IScience">
        <title>Strigolactones Initiate the Formation of Haustorium-like Structures in Castilleja.</title>
        <authorList>
            <person name="Buerger M."/>
            <person name="Peterson D."/>
            <person name="Chory J."/>
        </authorList>
    </citation>
    <scope>NUCLEOTIDE SEQUENCE [LARGE SCALE GENOMIC DNA]</scope>
</reference>
<evidence type="ECO:0000256" key="10">
    <source>
        <dbReference type="PROSITE-ProRule" id="PRU10141"/>
    </source>
</evidence>
<protein>
    <recommendedName>
        <fullName evidence="11">Protein kinase domain-containing protein</fullName>
    </recommendedName>
</protein>
<dbReference type="SUPFAM" id="SSF56112">
    <property type="entry name" value="Protein kinase-like (PK-like)"/>
    <property type="match status" value="1"/>
</dbReference>
<evidence type="ECO:0000259" key="11">
    <source>
        <dbReference type="PROSITE" id="PS50011"/>
    </source>
</evidence>
<keyword evidence="8" id="KW-0829">Tyrosine-protein kinase</keyword>
<dbReference type="Pfam" id="PF23006">
    <property type="entry name" value="Tor_FN3_1st"/>
    <property type="match status" value="1"/>
</dbReference>
<dbReference type="InterPro" id="IPR054166">
    <property type="entry name" value="Tor_FN3_3nd"/>
</dbReference>
<name>A0ABD3B733_9LAMI</name>
<evidence type="ECO:0000256" key="1">
    <source>
        <dbReference type="ARBA" id="ARBA00004167"/>
    </source>
</evidence>
<keyword evidence="3" id="KW-0808">Transferase</keyword>
<dbReference type="GO" id="GO:0005524">
    <property type="term" value="F:ATP binding"/>
    <property type="evidence" value="ECO:0007669"/>
    <property type="project" value="UniProtKB-UniRule"/>
</dbReference>
<dbReference type="Proteomes" id="UP001632038">
    <property type="component" value="Unassembled WGS sequence"/>
</dbReference>
<keyword evidence="13" id="KW-1185">Reference proteome</keyword>
<dbReference type="EMBL" id="JAVIJP010000226">
    <property type="protein sequence ID" value="KAL3613153.1"/>
    <property type="molecule type" value="Genomic_DNA"/>
</dbReference>
<dbReference type="Pfam" id="PF23008">
    <property type="entry name" value="FN3_Tor_3rd"/>
    <property type="match status" value="1"/>
</dbReference>
<dbReference type="GO" id="GO:0016020">
    <property type="term" value="C:membrane"/>
    <property type="evidence" value="ECO:0007669"/>
    <property type="project" value="UniProtKB-SubCell"/>
</dbReference>
<dbReference type="AlphaFoldDB" id="A0ABD3B733"/>
<dbReference type="PROSITE" id="PS50011">
    <property type="entry name" value="PROTEIN_KINASE_DOM"/>
    <property type="match status" value="1"/>
</dbReference>
<dbReference type="InterPro" id="IPR020635">
    <property type="entry name" value="Tyr_kinase_cat_dom"/>
</dbReference>
<evidence type="ECO:0000256" key="3">
    <source>
        <dbReference type="ARBA" id="ARBA00022679"/>
    </source>
</evidence>
<dbReference type="FunFam" id="1.10.510.10:FF:001512">
    <property type="entry name" value="Receptor tyrosine-protein kinase erbB-2"/>
    <property type="match status" value="1"/>
</dbReference>
<evidence type="ECO:0000313" key="13">
    <source>
        <dbReference type="Proteomes" id="UP001632038"/>
    </source>
</evidence>
<evidence type="ECO:0000256" key="5">
    <source>
        <dbReference type="ARBA" id="ARBA00022777"/>
    </source>
</evidence>
<dbReference type="PANTHER" id="PTHR24416">
    <property type="entry name" value="TYROSINE-PROTEIN KINASE RECEPTOR"/>
    <property type="match status" value="1"/>
</dbReference>
<evidence type="ECO:0000256" key="7">
    <source>
        <dbReference type="ARBA" id="ARBA00023136"/>
    </source>
</evidence>
<evidence type="ECO:0000256" key="4">
    <source>
        <dbReference type="ARBA" id="ARBA00022741"/>
    </source>
</evidence>
<proteinExistence type="predicted"/>
<dbReference type="InterPro" id="IPR011009">
    <property type="entry name" value="Kinase-like_dom_sf"/>
</dbReference>
<dbReference type="PANTHER" id="PTHR24416:SF620">
    <property type="entry name" value="TYROSINE-PROTEIN KINASE RECEPTOR TORSO"/>
    <property type="match status" value="1"/>
</dbReference>
<dbReference type="GO" id="GO:0012505">
    <property type="term" value="C:endomembrane system"/>
    <property type="evidence" value="ECO:0007669"/>
    <property type="project" value="UniProtKB-SubCell"/>
</dbReference>
<gene>
    <name evidence="12" type="ORF">CASFOL_043000</name>
</gene>
<keyword evidence="7" id="KW-0472">Membrane</keyword>
<feature type="domain" description="Protein kinase" evidence="11">
    <location>
        <begin position="377"/>
        <end position="683"/>
    </location>
</feature>
<dbReference type="InterPro" id="IPR054167">
    <property type="entry name" value="Tor_FN3_1st"/>
</dbReference>
<evidence type="ECO:0000313" key="12">
    <source>
        <dbReference type="EMBL" id="KAL3613153.1"/>
    </source>
</evidence>
<dbReference type="InterPro" id="IPR001245">
    <property type="entry name" value="Ser-Thr/Tyr_kinase_cat_dom"/>
</dbReference>
<keyword evidence="4 10" id="KW-0547">Nucleotide-binding</keyword>
<comment type="subcellular location">
    <subcellularLocation>
        <location evidence="2">Endomembrane system</location>
    </subcellularLocation>
    <subcellularLocation>
        <location evidence="1">Membrane</location>
        <topology evidence="1">Single-pass membrane protein</topology>
    </subcellularLocation>
</comment>
<dbReference type="GO" id="GO:0048468">
    <property type="term" value="P:cell development"/>
    <property type="evidence" value="ECO:0007669"/>
    <property type="project" value="UniProtKB-ARBA"/>
</dbReference>
<accession>A0ABD3B733</accession>
<comment type="caution">
    <text evidence="12">The sequence shown here is derived from an EMBL/GenBank/DDBJ whole genome shotgun (WGS) entry which is preliminary data.</text>
</comment>
<dbReference type="InterPro" id="IPR000719">
    <property type="entry name" value="Prot_kinase_dom"/>
</dbReference>
<organism evidence="12 13">
    <name type="scientific">Castilleja foliolosa</name>
    <dbReference type="NCBI Taxonomy" id="1961234"/>
    <lineage>
        <taxon>Eukaryota</taxon>
        <taxon>Viridiplantae</taxon>
        <taxon>Streptophyta</taxon>
        <taxon>Embryophyta</taxon>
        <taxon>Tracheophyta</taxon>
        <taxon>Spermatophyta</taxon>
        <taxon>Magnoliopsida</taxon>
        <taxon>eudicotyledons</taxon>
        <taxon>Gunneridae</taxon>
        <taxon>Pentapetalae</taxon>
        <taxon>asterids</taxon>
        <taxon>lamiids</taxon>
        <taxon>Lamiales</taxon>
        <taxon>Orobanchaceae</taxon>
        <taxon>Pedicularideae</taxon>
        <taxon>Castillejinae</taxon>
        <taxon>Castilleja</taxon>
    </lineage>
</organism>
<dbReference type="SMART" id="SM00219">
    <property type="entry name" value="TyrKc"/>
    <property type="match status" value="1"/>
</dbReference>
<dbReference type="InterPro" id="IPR050122">
    <property type="entry name" value="RTK"/>
</dbReference>